<dbReference type="Pfam" id="PF13692">
    <property type="entry name" value="Glyco_trans_1_4"/>
    <property type="match status" value="1"/>
</dbReference>
<dbReference type="RefSeq" id="WP_126610384.1">
    <property type="nucleotide sequence ID" value="NZ_AP025145.1"/>
</dbReference>
<dbReference type="AlphaFoldDB" id="A0AAV5NYL2"/>
<dbReference type="SUPFAM" id="SSF53756">
    <property type="entry name" value="UDP-Glycosyltransferase/glycogen phosphorylase"/>
    <property type="match status" value="1"/>
</dbReference>
<keyword evidence="2" id="KW-1185">Reference proteome</keyword>
<dbReference type="Proteomes" id="UP001156690">
    <property type="component" value="Unassembled WGS sequence"/>
</dbReference>
<dbReference type="EMBL" id="BSNX01000075">
    <property type="protein sequence ID" value="GLQ75761.1"/>
    <property type="molecule type" value="Genomic_DNA"/>
</dbReference>
<evidence type="ECO:0000313" key="2">
    <source>
        <dbReference type="Proteomes" id="UP001156690"/>
    </source>
</evidence>
<protein>
    <recommendedName>
        <fullName evidence="3">Glycosyltransferase</fullName>
    </recommendedName>
</protein>
<evidence type="ECO:0008006" key="3">
    <source>
        <dbReference type="Google" id="ProtNLM"/>
    </source>
</evidence>
<name>A0AAV5NYL2_9VIBR</name>
<proteinExistence type="predicted"/>
<reference evidence="2" key="1">
    <citation type="journal article" date="2019" name="Int. J. Syst. Evol. Microbiol.">
        <title>The Global Catalogue of Microorganisms (GCM) 10K type strain sequencing project: providing services to taxonomists for standard genome sequencing and annotation.</title>
        <authorList>
            <consortium name="The Broad Institute Genomics Platform"/>
            <consortium name="The Broad Institute Genome Sequencing Center for Infectious Disease"/>
            <person name="Wu L."/>
            <person name="Ma J."/>
        </authorList>
    </citation>
    <scope>NUCLEOTIDE SEQUENCE [LARGE SCALE GENOMIC DNA]</scope>
    <source>
        <strain evidence="2">NBRC 15640</strain>
    </source>
</reference>
<accession>A0AAV5NYL2</accession>
<organism evidence="1 2">
    <name type="scientific">Vibrio penaeicida</name>
    <dbReference type="NCBI Taxonomy" id="104609"/>
    <lineage>
        <taxon>Bacteria</taxon>
        <taxon>Pseudomonadati</taxon>
        <taxon>Pseudomonadota</taxon>
        <taxon>Gammaproteobacteria</taxon>
        <taxon>Vibrionales</taxon>
        <taxon>Vibrionaceae</taxon>
        <taxon>Vibrio</taxon>
    </lineage>
</organism>
<comment type="caution">
    <text evidence="1">The sequence shown here is derived from an EMBL/GenBank/DDBJ whole genome shotgun (WGS) entry which is preliminary data.</text>
</comment>
<dbReference type="Gene3D" id="3.40.50.2000">
    <property type="entry name" value="Glycogen Phosphorylase B"/>
    <property type="match status" value="1"/>
</dbReference>
<gene>
    <name evidence="1" type="ORF">GCM10007932_51240</name>
</gene>
<sequence>MSIAIFSISDQYKKFHRRPFINAISDALVSDNIPLLYFKRPKWCLKVDKAYLAEEQVGNTRVFPLVTLLPSSWTLNNKVLRYLAVSLPIKWQVAKAGRKSGSKVSCLWFYKPDQSLYLQDLGIPYAYTHYDNYDGDAQYPFSKHKAYQSTLKSCIENSTVCFATSHRLVERLSGISESAKVVYLPNAVSETLVSSISNSTESENVIGFVGSIDESTDENLIEKICIAYPNVSIRLIGKVNSVAISELAKRFDNLELPGLVPYEQLPSVMSSFKVGICPYRASPFNQYRNPLKLYEYCAAGIPSVSSACDFDRDGKKLVNLAETDEAFIELIGKAIDSDSLGLKESRQAFAMKNTWKVRAKQALSFIKQGSYD</sequence>
<evidence type="ECO:0000313" key="1">
    <source>
        <dbReference type="EMBL" id="GLQ75761.1"/>
    </source>
</evidence>